<evidence type="ECO:0000313" key="3">
    <source>
        <dbReference type="Proteomes" id="UP001302745"/>
    </source>
</evidence>
<sequence>MKFLAALLVGASVAYACGDNAYRCKNPDADVGEMYEVTKKICDQLGEDTCWCYHLAEDYCDPSGDNIQKFKDMCENHGGNWYWSEC</sequence>
<accession>A0AAN6VI35</accession>
<feature type="chain" id="PRO_5042836224" description="Extracellular membrane protein CFEM domain-containing protein" evidence="1">
    <location>
        <begin position="17"/>
        <end position="86"/>
    </location>
</feature>
<dbReference type="EMBL" id="MU857026">
    <property type="protein sequence ID" value="KAK4151241.1"/>
    <property type="molecule type" value="Genomic_DNA"/>
</dbReference>
<gene>
    <name evidence="2" type="ORF">C8A00DRAFT_36140</name>
</gene>
<name>A0AAN6VI35_9PEZI</name>
<keyword evidence="3" id="KW-1185">Reference proteome</keyword>
<evidence type="ECO:0008006" key="4">
    <source>
        <dbReference type="Google" id="ProtNLM"/>
    </source>
</evidence>
<reference evidence="2" key="1">
    <citation type="journal article" date="2023" name="Mol. Phylogenet. Evol.">
        <title>Genome-scale phylogeny and comparative genomics of the fungal order Sordariales.</title>
        <authorList>
            <person name="Hensen N."/>
            <person name="Bonometti L."/>
            <person name="Westerberg I."/>
            <person name="Brannstrom I.O."/>
            <person name="Guillou S."/>
            <person name="Cros-Aarteil S."/>
            <person name="Calhoun S."/>
            <person name="Haridas S."/>
            <person name="Kuo A."/>
            <person name="Mondo S."/>
            <person name="Pangilinan J."/>
            <person name="Riley R."/>
            <person name="LaButti K."/>
            <person name="Andreopoulos B."/>
            <person name="Lipzen A."/>
            <person name="Chen C."/>
            <person name="Yan M."/>
            <person name="Daum C."/>
            <person name="Ng V."/>
            <person name="Clum A."/>
            <person name="Steindorff A."/>
            <person name="Ohm R.A."/>
            <person name="Martin F."/>
            <person name="Silar P."/>
            <person name="Natvig D.O."/>
            <person name="Lalanne C."/>
            <person name="Gautier V."/>
            <person name="Ament-Velasquez S.L."/>
            <person name="Kruys A."/>
            <person name="Hutchinson M.I."/>
            <person name="Powell A.J."/>
            <person name="Barry K."/>
            <person name="Miller A.N."/>
            <person name="Grigoriev I.V."/>
            <person name="Debuchy R."/>
            <person name="Gladieux P."/>
            <person name="Hiltunen Thoren M."/>
            <person name="Johannesson H."/>
        </authorList>
    </citation>
    <scope>NUCLEOTIDE SEQUENCE</scope>
    <source>
        <strain evidence="2">CBS 538.74</strain>
    </source>
</reference>
<dbReference type="PROSITE" id="PS51257">
    <property type="entry name" value="PROKAR_LIPOPROTEIN"/>
    <property type="match status" value="1"/>
</dbReference>
<reference evidence="2" key="2">
    <citation type="submission" date="2023-05" db="EMBL/GenBank/DDBJ databases">
        <authorList>
            <consortium name="Lawrence Berkeley National Laboratory"/>
            <person name="Steindorff A."/>
            <person name="Hensen N."/>
            <person name="Bonometti L."/>
            <person name="Westerberg I."/>
            <person name="Brannstrom I.O."/>
            <person name="Guillou S."/>
            <person name="Cros-Aarteil S."/>
            <person name="Calhoun S."/>
            <person name="Haridas S."/>
            <person name="Kuo A."/>
            <person name="Mondo S."/>
            <person name="Pangilinan J."/>
            <person name="Riley R."/>
            <person name="Labutti K."/>
            <person name="Andreopoulos B."/>
            <person name="Lipzen A."/>
            <person name="Chen C."/>
            <person name="Yanf M."/>
            <person name="Daum C."/>
            <person name="Ng V."/>
            <person name="Clum A."/>
            <person name="Ohm R."/>
            <person name="Martin F."/>
            <person name="Silar P."/>
            <person name="Natvig D."/>
            <person name="Lalanne C."/>
            <person name="Gautier V."/>
            <person name="Ament-Velasquez S.L."/>
            <person name="Kruys A."/>
            <person name="Hutchinson M.I."/>
            <person name="Powell A.J."/>
            <person name="Barry K."/>
            <person name="Miller A.N."/>
            <person name="Grigoriev I.V."/>
            <person name="Debuchy R."/>
            <person name="Gladieux P."/>
            <person name="Thoren M.H."/>
            <person name="Johannesson H."/>
        </authorList>
    </citation>
    <scope>NUCLEOTIDE SEQUENCE</scope>
    <source>
        <strain evidence="2">CBS 538.74</strain>
    </source>
</reference>
<evidence type="ECO:0000256" key="1">
    <source>
        <dbReference type="SAM" id="SignalP"/>
    </source>
</evidence>
<comment type="caution">
    <text evidence="2">The sequence shown here is derived from an EMBL/GenBank/DDBJ whole genome shotgun (WGS) entry which is preliminary data.</text>
</comment>
<dbReference type="AlphaFoldDB" id="A0AAN6VI35"/>
<organism evidence="2 3">
    <name type="scientific">Chaetomidium leptoderma</name>
    <dbReference type="NCBI Taxonomy" id="669021"/>
    <lineage>
        <taxon>Eukaryota</taxon>
        <taxon>Fungi</taxon>
        <taxon>Dikarya</taxon>
        <taxon>Ascomycota</taxon>
        <taxon>Pezizomycotina</taxon>
        <taxon>Sordariomycetes</taxon>
        <taxon>Sordariomycetidae</taxon>
        <taxon>Sordariales</taxon>
        <taxon>Chaetomiaceae</taxon>
        <taxon>Chaetomidium</taxon>
    </lineage>
</organism>
<evidence type="ECO:0000313" key="2">
    <source>
        <dbReference type="EMBL" id="KAK4151241.1"/>
    </source>
</evidence>
<dbReference type="Proteomes" id="UP001302745">
    <property type="component" value="Unassembled WGS sequence"/>
</dbReference>
<keyword evidence="1" id="KW-0732">Signal</keyword>
<proteinExistence type="predicted"/>
<feature type="signal peptide" evidence="1">
    <location>
        <begin position="1"/>
        <end position="16"/>
    </location>
</feature>
<protein>
    <recommendedName>
        <fullName evidence="4">Extracellular membrane protein CFEM domain-containing protein</fullName>
    </recommendedName>
</protein>